<dbReference type="AlphaFoldDB" id="A0A0C1FTT3"/>
<keyword evidence="1" id="KW-0472">Membrane</keyword>
<evidence type="ECO:0000313" key="2">
    <source>
        <dbReference type="EMBL" id="KIA95208.1"/>
    </source>
</evidence>
<evidence type="ECO:0000313" key="3">
    <source>
        <dbReference type="Proteomes" id="UP000031246"/>
    </source>
</evidence>
<sequence>MNEESLQAENILFFRNLDSCCQKIAEQTGNQDIASWKNSDYVKLSGLLYRKTKVHLGENTLKRIFGKVKTSNRYYPQKATRDALAQFIDFRDWQEFERINSLTIEKAPAPRPQPLEVPIQPSTKAKHTLKVILFAIVLLLGISLWVYLKSLVGDRDIQLLCLNPNGISPHSALFKLSVKNNAKIKRSEYLIDFADGSSVKKSFSADLVNHYYEAPGRYFPVLFHHQKPIDTGRVYLQTKGWDLIAAVEHDTTRVYPVNSTVLQNQKKVSVSTAALIQSGVDTTKTFFVSFANIKPTTISADNFELNVFIQTSPSRPGVRCSQTDLIVYGENNFHSINLIKPECVVWSNLKFSEKQLDGTKDDLRPQGQDLRSGKHVKLRIENQNAHLFVDNREIINTSYKIPIGKLMGVKIRFAGVGSFEDFQLNDLKTKESF</sequence>
<proteinExistence type="predicted"/>
<keyword evidence="3" id="KW-1185">Reference proteome</keyword>
<evidence type="ECO:0008006" key="4">
    <source>
        <dbReference type="Google" id="ProtNLM"/>
    </source>
</evidence>
<reference evidence="2 3" key="1">
    <citation type="submission" date="2014-10" db="EMBL/GenBank/DDBJ databases">
        <title>Pedobacter Kyungheensis.</title>
        <authorList>
            <person name="Anderson B.M."/>
            <person name="Newman J.D."/>
        </authorList>
    </citation>
    <scope>NUCLEOTIDE SEQUENCE [LARGE SCALE GENOMIC DNA]</scope>
    <source>
        <strain evidence="2 3">KACC 16221</strain>
    </source>
</reference>
<keyword evidence="1" id="KW-1133">Transmembrane helix</keyword>
<dbReference type="OrthoDB" id="639802at2"/>
<feature type="transmembrane region" description="Helical" evidence="1">
    <location>
        <begin position="131"/>
        <end position="148"/>
    </location>
</feature>
<dbReference type="Proteomes" id="UP000031246">
    <property type="component" value="Unassembled WGS sequence"/>
</dbReference>
<gene>
    <name evidence="2" type="ORF">OC25_07810</name>
</gene>
<evidence type="ECO:0000256" key="1">
    <source>
        <dbReference type="SAM" id="Phobius"/>
    </source>
</evidence>
<organism evidence="2 3">
    <name type="scientific">Pedobacter kyungheensis</name>
    <dbReference type="NCBI Taxonomy" id="1069985"/>
    <lineage>
        <taxon>Bacteria</taxon>
        <taxon>Pseudomonadati</taxon>
        <taxon>Bacteroidota</taxon>
        <taxon>Sphingobacteriia</taxon>
        <taxon>Sphingobacteriales</taxon>
        <taxon>Sphingobacteriaceae</taxon>
        <taxon>Pedobacter</taxon>
    </lineage>
</organism>
<dbReference type="RefSeq" id="WP_039473799.1">
    <property type="nucleotide sequence ID" value="NZ_JSYN01000006.1"/>
</dbReference>
<dbReference type="EMBL" id="JSYN01000006">
    <property type="protein sequence ID" value="KIA95208.1"/>
    <property type="molecule type" value="Genomic_DNA"/>
</dbReference>
<accession>A0A0C1FTT3</accession>
<keyword evidence="1" id="KW-0812">Transmembrane</keyword>
<name>A0A0C1FTT3_9SPHI</name>
<protein>
    <recommendedName>
        <fullName evidence="4">PKD domain-containing protein</fullName>
    </recommendedName>
</protein>
<comment type="caution">
    <text evidence="2">The sequence shown here is derived from an EMBL/GenBank/DDBJ whole genome shotgun (WGS) entry which is preliminary data.</text>
</comment>